<dbReference type="AlphaFoldDB" id="A0A286G610"/>
<organism evidence="1 2">
    <name type="scientific">Caenispirillum bisanense</name>
    <dbReference type="NCBI Taxonomy" id="414052"/>
    <lineage>
        <taxon>Bacteria</taxon>
        <taxon>Pseudomonadati</taxon>
        <taxon>Pseudomonadota</taxon>
        <taxon>Alphaproteobacteria</taxon>
        <taxon>Rhodospirillales</taxon>
        <taxon>Novispirillaceae</taxon>
        <taxon>Caenispirillum</taxon>
    </lineage>
</organism>
<accession>A0A286G610</accession>
<dbReference type="RefSeq" id="WP_097277606.1">
    <property type="nucleotide sequence ID" value="NZ_OCNJ01000001.1"/>
</dbReference>
<sequence>MTPPPAPPAPAAGAAVVTPQGVQPPVKAVEALIDTMVGRAAAKGATPADVAHGIVGALAHLRTTFAAQGGYTAMRSFDDALRTFVLAQGMEIRRSTGREPTRIRRLPDPGPQAARAAAILRDAVSTGLLLNVWGPGNLLLQVAAGRLAVRLIEALGGALPTWSALEDWLAVDADHVLTADPGPVPFPAGRLQ</sequence>
<protein>
    <submittedName>
        <fullName evidence="1">Uncharacterized protein</fullName>
    </submittedName>
</protein>
<dbReference type="Proteomes" id="UP000219621">
    <property type="component" value="Unassembled WGS sequence"/>
</dbReference>
<gene>
    <name evidence="1" type="ORF">SAMN05421508_101749</name>
</gene>
<dbReference type="EMBL" id="OCNJ01000001">
    <property type="protein sequence ID" value="SOD90981.1"/>
    <property type="molecule type" value="Genomic_DNA"/>
</dbReference>
<evidence type="ECO:0000313" key="2">
    <source>
        <dbReference type="Proteomes" id="UP000219621"/>
    </source>
</evidence>
<proteinExistence type="predicted"/>
<reference evidence="1 2" key="1">
    <citation type="submission" date="2017-09" db="EMBL/GenBank/DDBJ databases">
        <authorList>
            <person name="Ehlers B."/>
            <person name="Leendertz F.H."/>
        </authorList>
    </citation>
    <scope>NUCLEOTIDE SEQUENCE [LARGE SCALE GENOMIC DNA]</scope>
    <source>
        <strain evidence="1 2">USBA 140</strain>
    </source>
</reference>
<name>A0A286G610_9PROT</name>
<evidence type="ECO:0000313" key="1">
    <source>
        <dbReference type="EMBL" id="SOD90981.1"/>
    </source>
</evidence>
<keyword evidence="2" id="KW-1185">Reference proteome</keyword>